<organism evidence="1 2">
    <name type="scientific">Nemania bipapillata</name>
    <dbReference type="NCBI Taxonomy" id="110536"/>
    <lineage>
        <taxon>Eukaryota</taxon>
        <taxon>Fungi</taxon>
        <taxon>Dikarya</taxon>
        <taxon>Ascomycota</taxon>
        <taxon>Pezizomycotina</taxon>
        <taxon>Sordariomycetes</taxon>
        <taxon>Xylariomycetidae</taxon>
        <taxon>Xylariales</taxon>
        <taxon>Xylariaceae</taxon>
        <taxon>Nemania</taxon>
    </lineage>
</organism>
<accession>A0ACC2J4P3</accession>
<dbReference type="Proteomes" id="UP001153334">
    <property type="component" value="Unassembled WGS sequence"/>
</dbReference>
<evidence type="ECO:0000313" key="2">
    <source>
        <dbReference type="Proteomes" id="UP001153334"/>
    </source>
</evidence>
<proteinExistence type="predicted"/>
<comment type="caution">
    <text evidence="1">The sequence shown here is derived from an EMBL/GenBank/DDBJ whole genome shotgun (WGS) entry which is preliminary data.</text>
</comment>
<dbReference type="EMBL" id="JAPESX010000239">
    <property type="protein sequence ID" value="KAJ8122396.1"/>
    <property type="molecule type" value="Genomic_DNA"/>
</dbReference>
<keyword evidence="2" id="KW-1185">Reference proteome</keyword>
<protein>
    <submittedName>
        <fullName evidence="1">Uncharacterized protein</fullName>
    </submittedName>
</protein>
<reference evidence="1" key="1">
    <citation type="submission" date="2022-11" db="EMBL/GenBank/DDBJ databases">
        <title>Genome Sequence of Nemania bipapillata.</title>
        <authorList>
            <person name="Buettner E."/>
        </authorList>
    </citation>
    <scope>NUCLEOTIDE SEQUENCE</scope>
    <source>
        <strain evidence="1">CP14</strain>
    </source>
</reference>
<gene>
    <name evidence="1" type="ORF">ONZ43_g1398</name>
</gene>
<evidence type="ECO:0000313" key="1">
    <source>
        <dbReference type="EMBL" id="KAJ8122396.1"/>
    </source>
</evidence>
<name>A0ACC2J4P3_9PEZI</name>
<sequence length="366" mass="39296">MASLQFFCPAGTIRATQLPEPAPTGLPSSANAAVFGSLNSNHANTNRRESSTSPALQNQRIQQIIQATGQQFSPSAFTIRFTSPSQNHSQSPQFYAPSSPLPPAAALNQQTRAARPPVPLFTQGIGNQQSSAKMDLQDAMNSLEGFTAFGGSGSTAFSSPAINGCDLDMSSVSSSTHLGTVSPGELLIREPFSAPNSTAFTNLTTPSNYGESPEFENFEVSPNFGDFDAGSSENWFPLFPESSITTDQATASAKSPIEAPAELEIVETDSLSRRKLGNSPSSSHSHGRHSSVSGVNARRRDKPLPPIIVDDPNDTIAMKRARNTLAARKSRERKAQKLEELEEKIAKLEQERDHWKRIALSRPSGA</sequence>